<keyword evidence="3" id="KW-1185">Reference proteome</keyword>
<evidence type="ECO:0000313" key="3">
    <source>
        <dbReference type="Proteomes" id="UP000018542"/>
    </source>
</evidence>
<proteinExistence type="predicted"/>
<gene>
    <name evidence="2" type="ORF">W911_14970</name>
</gene>
<feature type="compositionally biased region" description="Low complexity" evidence="1">
    <location>
        <begin position="26"/>
        <end position="35"/>
    </location>
</feature>
<name>V5SIK9_9HYPH</name>
<evidence type="ECO:0000256" key="1">
    <source>
        <dbReference type="SAM" id="MobiDB-lite"/>
    </source>
</evidence>
<sequence length="62" mass="6299">MLRGLSGFSGETGRASSGEWRDKPTGLGARLSSSLGGTGKARAVEAAGANLRRRPSEGLPLS</sequence>
<dbReference type="KEGG" id="hni:W911_14970"/>
<dbReference type="Proteomes" id="UP000018542">
    <property type="component" value="Chromosome"/>
</dbReference>
<dbReference type="EMBL" id="CP006912">
    <property type="protein sequence ID" value="AHB50368.1"/>
    <property type="molecule type" value="Genomic_DNA"/>
</dbReference>
<dbReference type="AlphaFoldDB" id="V5SIK9"/>
<accession>V5SIK9</accession>
<dbReference type="HOGENOM" id="CLU_2898123_0_0_5"/>
<feature type="region of interest" description="Disordered" evidence="1">
    <location>
        <begin position="1"/>
        <end position="62"/>
    </location>
</feature>
<evidence type="ECO:0000313" key="2">
    <source>
        <dbReference type="EMBL" id="AHB50368.1"/>
    </source>
</evidence>
<protein>
    <submittedName>
        <fullName evidence="2">Uncharacterized protein</fullName>
    </submittedName>
</protein>
<organism evidence="2 3">
    <name type="scientific">Hyphomicrobium nitrativorans NL23</name>
    <dbReference type="NCBI Taxonomy" id="1029756"/>
    <lineage>
        <taxon>Bacteria</taxon>
        <taxon>Pseudomonadati</taxon>
        <taxon>Pseudomonadota</taxon>
        <taxon>Alphaproteobacteria</taxon>
        <taxon>Hyphomicrobiales</taxon>
        <taxon>Hyphomicrobiaceae</taxon>
        <taxon>Hyphomicrobium</taxon>
    </lineage>
</organism>
<dbReference type="PATRIC" id="fig|1029756.8.peg.3119"/>
<reference evidence="2 3" key="1">
    <citation type="journal article" date="2014" name="Genome Announc.">
        <title>Complete Genome Sequence of Hyphomicrobium nitrativorans Strain NL23, a Denitrifying Bacterium Isolated from Biofilm of a Methanol-Fed Denitrification System Treating Seawater at the Montreal Biodome.</title>
        <authorList>
            <person name="Martineau C."/>
            <person name="Villeneuve C."/>
            <person name="Mauffrey F."/>
            <person name="Villemur R."/>
        </authorList>
    </citation>
    <scope>NUCLEOTIDE SEQUENCE [LARGE SCALE GENOMIC DNA]</scope>
    <source>
        <strain evidence="2">NL23</strain>
    </source>
</reference>